<gene>
    <name evidence="8" type="ORF">HNQ94_003218</name>
</gene>
<reference evidence="8 9" key="1">
    <citation type="submission" date="2020-08" db="EMBL/GenBank/DDBJ databases">
        <title>Genomic Encyclopedia of Type Strains, Phase IV (KMG-IV): sequencing the most valuable type-strain genomes for metagenomic binning, comparative biology and taxonomic classification.</title>
        <authorList>
            <person name="Goeker M."/>
        </authorList>
    </citation>
    <scope>NUCLEOTIDE SEQUENCE [LARGE SCALE GENOMIC DNA]</scope>
    <source>
        <strain evidence="8 9">DSM 19612</strain>
    </source>
</reference>
<evidence type="ECO:0000313" key="8">
    <source>
        <dbReference type="EMBL" id="MBB6454729.1"/>
    </source>
</evidence>
<dbReference type="EMBL" id="JACHGH010000011">
    <property type="protein sequence ID" value="MBB6454729.1"/>
    <property type="molecule type" value="Genomic_DNA"/>
</dbReference>
<feature type="transmembrane region" description="Helical" evidence="6">
    <location>
        <begin position="150"/>
        <end position="168"/>
    </location>
</feature>
<sequence>MLLKIENFSDIGQMIENDTFDDYIRMLLASYENLGPLPGLLLPMLEALLPFLPLFVFVLANSMAYGLLKGFLLSWAGSVIGSILVFLLIRRLGNTRFFLFIRKNKQVQKVMLWFERHGFGPLFLLLCFPFSPSSVINVVAGLSKVSFQQFLLAVLMGKAVMIFTISYIGEGIMSFAKQPVKTIIVGICILLFWIIGKVIERKLHKKSEREERERIAKLAEEGSE</sequence>
<comment type="caution">
    <text evidence="8">The sequence shown here is derived from an EMBL/GenBank/DDBJ whole genome shotgun (WGS) entry which is preliminary data.</text>
</comment>
<dbReference type="GO" id="GO:0005886">
    <property type="term" value="C:plasma membrane"/>
    <property type="evidence" value="ECO:0007669"/>
    <property type="project" value="UniProtKB-SubCell"/>
</dbReference>
<dbReference type="Pfam" id="PF09335">
    <property type="entry name" value="VTT_dom"/>
    <property type="match status" value="1"/>
</dbReference>
<keyword evidence="4 6" id="KW-1133">Transmembrane helix</keyword>
<evidence type="ECO:0000313" key="9">
    <source>
        <dbReference type="Proteomes" id="UP000581688"/>
    </source>
</evidence>
<dbReference type="Proteomes" id="UP000581688">
    <property type="component" value="Unassembled WGS sequence"/>
</dbReference>
<keyword evidence="9" id="KW-1185">Reference proteome</keyword>
<dbReference type="RefSeq" id="WP_174497226.1">
    <property type="nucleotide sequence ID" value="NZ_CADDWK010000012.1"/>
</dbReference>
<feature type="transmembrane region" description="Helical" evidence="6">
    <location>
        <begin position="122"/>
        <end position="143"/>
    </location>
</feature>
<comment type="subcellular location">
    <subcellularLocation>
        <location evidence="1 6">Cell membrane</location>
        <topology evidence="1 6">Multi-pass membrane protein</topology>
    </subcellularLocation>
</comment>
<evidence type="ECO:0000256" key="3">
    <source>
        <dbReference type="ARBA" id="ARBA00022692"/>
    </source>
</evidence>
<dbReference type="PANTHER" id="PTHR12677:SF55">
    <property type="entry name" value="UNDECAPRENYL PHOSPHATE TRANSPORTER SAOUHSC_00901-RELATED"/>
    <property type="match status" value="1"/>
</dbReference>
<keyword evidence="3 6" id="KW-0812">Transmembrane</keyword>
<evidence type="ECO:0000256" key="6">
    <source>
        <dbReference type="RuleBase" id="RU366058"/>
    </source>
</evidence>
<comment type="similarity">
    <text evidence="6">Belongs to the TVP38/TMEM64 family.</text>
</comment>
<dbReference type="InterPro" id="IPR032816">
    <property type="entry name" value="VTT_dom"/>
</dbReference>
<feature type="transmembrane region" description="Helical" evidence="6">
    <location>
        <begin position="40"/>
        <end position="60"/>
    </location>
</feature>
<evidence type="ECO:0000256" key="2">
    <source>
        <dbReference type="ARBA" id="ARBA00022475"/>
    </source>
</evidence>
<dbReference type="AlphaFoldDB" id="A0A841Q807"/>
<name>A0A841Q807_9BACI</name>
<evidence type="ECO:0000256" key="4">
    <source>
        <dbReference type="ARBA" id="ARBA00022989"/>
    </source>
</evidence>
<dbReference type="InterPro" id="IPR015414">
    <property type="entry name" value="TMEM64"/>
</dbReference>
<dbReference type="PANTHER" id="PTHR12677">
    <property type="entry name" value="GOLGI APPARATUS MEMBRANE PROTEIN TVP38-RELATED"/>
    <property type="match status" value="1"/>
</dbReference>
<accession>A0A841Q807</accession>
<protein>
    <recommendedName>
        <fullName evidence="6">TVP38/TMEM64 family membrane protein</fullName>
    </recommendedName>
</protein>
<evidence type="ECO:0000256" key="5">
    <source>
        <dbReference type="ARBA" id="ARBA00023136"/>
    </source>
</evidence>
<feature type="domain" description="VTT" evidence="7">
    <location>
        <begin position="53"/>
        <end position="170"/>
    </location>
</feature>
<evidence type="ECO:0000256" key="1">
    <source>
        <dbReference type="ARBA" id="ARBA00004651"/>
    </source>
</evidence>
<keyword evidence="2 6" id="KW-1003">Cell membrane</keyword>
<evidence type="ECO:0000259" key="7">
    <source>
        <dbReference type="Pfam" id="PF09335"/>
    </source>
</evidence>
<keyword evidence="5 6" id="KW-0472">Membrane</keyword>
<proteinExistence type="inferred from homology"/>
<organism evidence="8 9">
    <name type="scientific">Salirhabdus euzebyi</name>
    <dbReference type="NCBI Taxonomy" id="394506"/>
    <lineage>
        <taxon>Bacteria</taxon>
        <taxon>Bacillati</taxon>
        <taxon>Bacillota</taxon>
        <taxon>Bacilli</taxon>
        <taxon>Bacillales</taxon>
        <taxon>Bacillaceae</taxon>
        <taxon>Salirhabdus</taxon>
    </lineage>
</organism>
<feature type="transmembrane region" description="Helical" evidence="6">
    <location>
        <begin position="72"/>
        <end position="89"/>
    </location>
</feature>
<feature type="transmembrane region" description="Helical" evidence="6">
    <location>
        <begin position="180"/>
        <end position="199"/>
    </location>
</feature>